<feature type="non-terminal residue" evidence="1">
    <location>
        <position position="30"/>
    </location>
</feature>
<comment type="caution">
    <text evidence="1">The sequence shown here is derived from an EMBL/GenBank/DDBJ whole genome shotgun (WGS) entry which is preliminary data.</text>
</comment>
<keyword evidence="2" id="KW-1185">Reference proteome</keyword>
<reference evidence="1" key="1">
    <citation type="submission" date="2020-08" db="EMBL/GenBank/DDBJ databases">
        <title>Multicomponent nature underlies the extraordinary mechanical properties of spider dragline silk.</title>
        <authorList>
            <person name="Kono N."/>
            <person name="Nakamura H."/>
            <person name="Mori M."/>
            <person name="Yoshida Y."/>
            <person name="Ohtoshi R."/>
            <person name="Malay A.D."/>
            <person name="Moran D.A.P."/>
            <person name="Tomita M."/>
            <person name="Numata K."/>
            <person name="Arakawa K."/>
        </authorList>
    </citation>
    <scope>NUCLEOTIDE SEQUENCE</scope>
</reference>
<gene>
    <name evidence="1" type="ORF">TNIN_210431</name>
</gene>
<evidence type="ECO:0000313" key="1">
    <source>
        <dbReference type="EMBL" id="GFY42558.1"/>
    </source>
</evidence>
<dbReference type="EMBL" id="BMAV01003133">
    <property type="protein sequence ID" value="GFY42558.1"/>
    <property type="molecule type" value="Genomic_DNA"/>
</dbReference>
<dbReference type="Proteomes" id="UP000886998">
    <property type="component" value="Unassembled WGS sequence"/>
</dbReference>
<accession>A0A8X7BTF2</accession>
<sequence length="30" mass="2962">MIPIGSCSLCVVSTANGQKDSSPVADLPAT</sequence>
<organism evidence="1 2">
    <name type="scientific">Trichonephila inaurata madagascariensis</name>
    <dbReference type="NCBI Taxonomy" id="2747483"/>
    <lineage>
        <taxon>Eukaryota</taxon>
        <taxon>Metazoa</taxon>
        <taxon>Ecdysozoa</taxon>
        <taxon>Arthropoda</taxon>
        <taxon>Chelicerata</taxon>
        <taxon>Arachnida</taxon>
        <taxon>Araneae</taxon>
        <taxon>Araneomorphae</taxon>
        <taxon>Entelegynae</taxon>
        <taxon>Araneoidea</taxon>
        <taxon>Nephilidae</taxon>
        <taxon>Trichonephila</taxon>
        <taxon>Trichonephila inaurata</taxon>
    </lineage>
</organism>
<protein>
    <submittedName>
        <fullName evidence="1">Uncharacterized protein</fullName>
    </submittedName>
</protein>
<evidence type="ECO:0000313" key="2">
    <source>
        <dbReference type="Proteomes" id="UP000886998"/>
    </source>
</evidence>
<proteinExistence type="predicted"/>
<dbReference type="AlphaFoldDB" id="A0A8X7BTF2"/>
<name>A0A8X7BTF2_9ARAC</name>